<dbReference type="Proteomes" id="UP000603453">
    <property type="component" value="Unassembled WGS sequence"/>
</dbReference>
<keyword evidence="5" id="KW-0539">Nucleus</keyword>
<proteinExistence type="predicted"/>
<keyword evidence="1" id="KW-0805">Transcription regulation</keyword>
<evidence type="ECO:0000256" key="2">
    <source>
        <dbReference type="ARBA" id="ARBA00023125"/>
    </source>
</evidence>
<evidence type="ECO:0000256" key="6">
    <source>
        <dbReference type="SAM" id="MobiDB-lite"/>
    </source>
</evidence>
<dbReference type="Pfam" id="PF00010">
    <property type="entry name" value="HLH"/>
    <property type="match status" value="1"/>
</dbReference>
<dbReference type="GO" id="GO:0003700">
    <property type="term" value="F:DNA-binding transcription factor activity"/>
    <property type="evidence" value="ECO:0007669"/>
    <property type="project" value="TreeGrafter"/>
</dbReference>
<dbReference type="GO" id="GO:0046983">
    <property type="term" value="F:protein dimerization activity"/>
    <property type="evidence" value="ECO:0007669"/>
    <property type="project" value="InterPro"/>
</dbReference>
<evidence type="ECO:0000256" key="5">
    <source>
        <dbReference type="ARBA" id="ARBA00023242"/>
    </source>
</evidence>
<dbReference type="InterPro" id="IPR011598">
    <property type="entry name" value="bHLH_dom"/>
</dbReference>
<evidence type="ECO:0000313" key="8">
    <source>
        <dbReference type="EMBL" id="KAG2208521.1"/>
    </source>
</evidence>
<feature type="compositionally biased region" description="Low complexity" evidence="6">
    <location>
        <begin position="212"/>
        <end position="245"/>
    </location>
</feature>
<feature type="domain" description="BHLH" evidence="7">
    <location>
        <begin position="98"/>
        <end position="150"/>
    </location>
</feature>
<keyword evidence="4" id="KW-0804">Transcription</keyword>
<keyword evidence="3" id="KW-0010">Activator</keyword>
<gene>
    <name evidence="8" type="ORF">INT47_010217</name>
</gene>
<dbReference type="InterPro" id="IPR036638">
    <property type="entry name" value="HLH_DNA-bd_sf"/>
</dbReference>
<dbReference type="GO" id="GO:0003677">
    <property type="term" value="F:DNA binding"/>
    <property type="evidence" value="ECO:0007669"/>
    <property type="project" value="UniProtKB-KW"/>
</dbReference>
<dbReference type="PANTHER" id="PTHR10328">
    <property type="entry name" value="PROTEIN MAX MYC-ASSOCIATED FACTOR X"/>
    <property type="match status" value="1"/>
</dbReference>
<comment type="caution">
    <text evidence="8">The sequence shown here is derived from an EMBL/GenBank/DDBJ whole genome shotgun (WGS) entry which is preliminary data.</text>
</comment>
<evidence type="ECO:0000256" key="1">
    <source>
        <dbReference type="ARBA" id="ARBA00023015"/>
    </source>
</evidence>
<dbReference type="OrthoDB" id="8964853at2759"/>
<dbReference type="GO" id="GO:0090575">
    <property type="term" value="C:RNA polymerase II transcription regulator complex"/>
    <property type="evidence" value="ECO:0007669"/>
    <property type="project" value="TreeGrafter"/>
</dbReference>
<dbReference type="Gene3D" id="4.10.280.10">
    <property type="entry name" value="Helix-loop-helix DNA-binding domain"/>
    <property type="match status" value="1"/>
</dbReference>
<protein>
    <recommendedName>
        <fullName evidence="7">BHLH domain-containing protein</fullName>
    </recommendedName>
</protein>
<dbReference type="EMBL" id="JAEPRD010000019">
    <property type="protein sequence ID" value="KAG2208521.1"/>
    <property type="molecule type" value="Genomic_DNA"/>
</dbReference>
<sequence>MSQDSNNYHSNFQTSPFESSGLYHTDMQMQFAASVPHRPATTSNMNFSQASFAHQDVMMPPLSSQFSLNYPTSPYERSDASASCTTNMAGKQVQSKAERRAEHNAIERARRESLNVKFQQLAFTLPNLQNDSRPSKSTIIDRTLDFVKGAILKEERMNYRIKELEKFSRYLLSELDKKSAESPAVNSPLSSTPQEKTTPPPSLCQSDMIMKQQQQPQPQPQQQSIQQQQPQQQPQQQQTQQPQLQQERRLVSRLSVPTVPKSEFTNWPTTNTNGQFMNPTTTTNNTDLFQHPQPILFQKFDHQRPVMMNDYDSNYMMNYMEPNHVIPRR</sequence>
<evidence type="ECO:0000259" key="7">
    <source>
        <dbReference type="PROSITE" id="PS50888"/>
    </source>
</evidence>
<keyword evidence="2" id="KW-0238">DNA-binding</keyword>
<evidence type="ECO:0000256" key="4">
    <source>
        <dbReference type="ARBA" id="ARBA00023163"/>
    </source>
</evidence>
<dbReference type="SUPFAM" id="SSF47459">
    <property type="entry name" value="HLH, helix-loop-helix DNA-binding domain"/>
    <property type="match status" value="1"/>
</dbReference>
<dbReference type="GO" id="GO:0045944">
    <property type="term" value="P:positive regulation of transcription by RNA polymerase II"/>
    <property type="evidence" value="ECO:0007669"/>
    <property type="project" value="TreeGrafter"/>
</dbReference>
<evidence type="ECO:0000256" key="3">
    <source>
        <dbReference type="ARBA" id="ARBA00023159"/>
    </source>
</evidence>
<feature type="compositionally biased region" description="Polar residues" evidence="6">
    <location>
        <begin position="184"/>
        <end position="197"/>
    </location>
</feature>
<dbReference type="PANTHER" id="PTHR10328:SF3">
    <property type="entry name" value="PROTEIN MAX"/>
    <property type="match status" value="1"/>
</dbReference>
<accession>A0A8H7V380</accession>
<evidence type="ECO:0000313" key="9">
    <source>
        <dbReference type="Proteomes" id="UP000603453"/>
    </source>
</evidence>
<keyword evidence="9" id="KW-1185">Reference proteome</keyword>
<dbReference type="PROSITE" id="PS50888">
    <property type="entry name" value="BHLH"/>
    <property type="match status" value="1"/>
</dbReference>
<feature type="region of interest" description="Disordered" evidence="6">
    <location>
        <begin position="179"/>
        <end position="278"/>
    </location>
</feature>
<dbReference type="SMART" id="SM00353">
    <property type="entry name" value="HLH"/>
    <property type="match status" value="1"/>
</dbReference>
<feature type="compositionally biased region" description="Polar residues" evidence="6">
    <location>
        <begin position="263"/>
        <end position="278"/>
    </location>
</feature>
<dbReference type="AlphaFoldDB" id="A0A8H7V380"/>
<name>A0A8H7V380_9FUNG</name>
<organism evidence="8 9">
    <name type="scientific">Mucor saturninus</name>
    <dbReference type="NCBI Taxonomy" id="64648"/>
    <lineage>
        <taxon>Eukaryota</taxon>
        <taxon>Fungi</taxon>
        <taxon>Fungi incertae sedis</taxon>
        <taxon>Mucoromycota</taxon>
        <taxon>Mucoromycotina</taxon>
        <taxon>Mucoromycetes</taxon>
        <taxon>Mucorales</taxon>
        <taxon>Mucorineae</taxon>
        <taxon>Mucoraceae</taxon>
        <taxon>Mucor</taxon>
    </lineage>
</organism>
<reference evidence="8" key="1">
    <citation type="submission" date="2020-12" db="EMBL/GenBank/DDBJ databases">
        <title>Metabolic potential, ecology and presence of endohyphal bacteria is reflected in genomic diversity of Mucoromycotina.</title>
        <authorList>
            <person name="Muszewska A."/>
            <person name="Okrasinska A."/>
            <person name="Steczkiewicz K."/>
            <person name="Drgas O."/>
            <person name="Orlowska M."/>
            <person name="Perlinska-Lenart U."/>
            <person name="Aleksandrzak-Piekarczyk T."/>
            <person name="Szatraj K."/>
            <person name="Zielenkiewicz U."/>
            <person name="Pilsyk S."/>
            <person name="Malc E."/>
            <person name="Mieczkowski P."/>
            <person name="Kruszewska J.S."/>
            <person name="Biernat P."/>
            <person name="Pawlowska J."/>
        </authorList>
    </citation>
    <scope>NUCLEOTIDE SEQUENCE</scope>
    <source>
        <strain evidence="8">WA0000017839</strain>
    </source>
</reference>